<keyword evidence="7 12" id="KW-0378">Hydrolase</keyword>
<dbReference type="GO" id="GO:0005774">
    <property type="term" value="C:vacuolar membrane"/>
    <property type="evidence" value="ECO:0007669"/>
    <property type="project" value="UniProtKB-ARBA"/>
</dbReference>
<accession>A0A232EVH8</accession>
<dbReference type="GO" id="GO:0005764">
    <property type="term" value="C:lysosome"/>
    <property type="evidence" value="ECO:0007669"/>
    <property type="project" value="UniProtKB-ARBA"/>
</dbReference>
<dbReference type="EMBL" id="NNAY01001997">
    <property type="protein sequence ID" value="OXU22351.1"/>
    <property type="molecule type" value="Genomic_DNA"/>
</dbReference>
<comment type="catalytic activity">
    <reaction evidence="11">
        <text>an N-acyl-1-beta-D-glucosyl-15-methylhexadecasphing-4-enine + H2O = an N-acyl-15-methylhexadecasphing-4-enine + D-glucose</text>
        <dbReference type="Rhea" id="RHEA:34755"/>
        <dbReference type="ChEBI" id="CHEBI:4167"/>
        <dbReference type="ChEBI" id="CHEBI:15377"/>
        <dbReference type="ChEBI" id="CHEBI:70815"/>
        <dbReference type="ChEBI" id="CHEBI:70846"/>
    </reaction>
    <physiologicalReaction direction="left-to-right" evidence="11">
        <dbReference type="Rhea" id="RHEA:34756"/>
    </physiologicalReaction>
</comment>
<evidence type="ECO:0000313" key="16">
    <source>
        <dbReference type="EMBL" id="OXU22351.1"/>
    </source>
</evidence>
<evidence type="ECO:0000256" key="11">
    <source>
        <dbReference type="ARBA" id="ARBA00051345"/>
    </source>
</evidence>
<dbReference type="GO" id="GO:0005102">
    <property type="term" value="F:signaling receptor binding"/>
    <property type="evidence" value="ECO:0007669"/>
    <property type="project" value="UniProtKB-ARBA"/>
</dbReference>
<dbReference type="OrthoDB" id="2160638at2759"/>
<dbReference type="GO" id="GO:0030163">
    <property type="term" value="P:protein catabolic process"/>
    <property type="evidence" value="ECO:0007669"/>
    <property type="project" value="UniProtKB-ARBA"/>
</dbReference>
<organism evidence="16 17">
    <name type="scientific">Trichomalopsis sarcophagae</name>
    <dbReference type="NCBI Taxonomy" id="543379"/>
    <lineage>
        <taxon>Eukaryota</taxon>
        <taxon>Metazoa</taxon>
        <taxon>Ecdysozoa</taxon>
        <taxon>Arthropoda</taxon>
        <taxon>Hexapoda</taxon>
        <taxon>Insecta</taxon>
        <taxon>Pterygota</taxon>
        <taxon>Neoptera</taxon>
        <taxon>Endopterygota</taxon>
        <taxon>Hymenoptera</taxon>
        <taxon>Apocrita</taxon>
        <taxon>Proctotrupomorpha</taxon>
        <taxon>Chalcidoidea</taxon>
        <taxon>Pteromalidae</taxon>
        <taxon>Pteromalinae</taxon>
        <taxon>Trichomalopsis</taxon>
    </lineage>
</organism>
<comment type="similarity">
    <text evidence="4 12">Belongs to the glycosyl hydrolase 30 family.</text>
</comment>
<comment type="catalytic activity">
    <reaction evidence="10">
        <text>a beta-D-glucosylceramide + H2O = an N-acyl-sphingoid base + D-glucose</text>
        <dbReference type="Rhea" id="RHEA:81447"/>
        <dbReference type="ChEBI" id="CHEBI:4167"/>
        <dbReference type="ChEBI" id="CHEBI:15377"/>
        <dbReference type="ChEBI" id="CHEBI:83264"/>
        <dbReference type="ChEBI" id="CHEBI:83273"/>
    </reaction>
    <physiologicalReaction direction="left-to-right" evidence="10">
        <dbReference type="Rhea" id="RHEA:81448"/>
    </physiologicalReaction>
</comment>
<evidence type="ECO:0000256" key="7">
    <source>
        <dbReference type="ARBA" id="ARBA00022801"/>
    </source>
</evidence>
<evidence type="ECO:0000256" key="10">
    <source>
        <dbReference type="ARBA" id="ARBA00050474"/>
    </source>
</evidence>
<dbReference type="GO" id="GO:0008202">
    <property type="term" value="P:steroid metabolic process"/>
    <property type="evidence" value="ECO:0007669"/>
    <property type="project" value="UniProtKB-ARBA"/>
</dbReference>
<evidence type="ECO:0000256" key="13">
    <source>
        <dbReference type="SAM" id="SignalP"/>
    </source>
</evidence>
<dbReference type="PRINTS" id="PR00843">
    <property type="entry name" value="GLHYDRLASE30"/>
</dbReference>
<dbReference type="STRING" id="543379.A0A232EVH8"/>
<evidence type="ECO:0000259" key="15">
    <source>
        <dbReference type="Pfam" id="PF17189"/>
    </source>
</evidence>
<evidence type="ECO:0000256" key="8">
    <source>
        <dbReference type="ARBA" id="ARBA00022919"/>
    </source>
</evidence>
<feature type="domain" description="Glycosyl hydrolase family 30 TIM-barrel" evidence="14">
    <location>
        <begin position="95"/>
        <end position="440"/>
    </location>
</feature>
<keyword evidence="8 12" id="KW-0746">Sphingolipid metabolism</keyword>
<comment type="catalytic activity">
    <reaction evidence="1">
        <text>a beta-D-glucosyl-(1&lt;-&gt;1')-N-acylsphing-4-enine + H2O = an N-acylsphing-4-enine + D-glucose</text>
        <dbReference type="Rhea" id="RHEA:13269"/>
        <dbReference type="ChEBI" id="CHEBI:4167"/>
        <dbReference type="ChEBI" id="CHEBI:15377"/>
        <dbReference type="ChEBI" id="CHEBI:22801"/>
        <dbReference type="ChEBI" id="CHEBI:52639"/>
        <dbReference type="EC" id="3.2.1.45"/>
    </reaction>
    <physiologicalReaction direction="left-to-right" evidence="1">
        <dbReference type="Rhea" id="RHEA:13270"/>
    </physiologicalReaction>
</comment>
<name>A0A232EVH8_9HYME</name>
<feature type="domain" description="Glycosyl hydrolase family 30 TIM-barrel" evidence="14">
    <location>
        <begin position="592"/>
        <end position="936"/>
    </location>
</feature>
<evidence type="ECO:0000256" key="4">
    <source>
        <dbReference type="ARBA" id="ARBA00005382"/>
    </source>
</evidence>
<feature type="domain" description="Glycosyl hydrolase family 30 beta sandwich" evidence="15">
    <location>
        <begin position="939"/>
        <end position="1000"/>
    </location>
</feature>
<dbReference type="Pfam" id="PF17189">
    <property type="entry name" value="Glyco_hydro_30C"/>
    <property type="match status" value="2"/>
</dbReference>
<dbReference type="GO" id="GO:0007040">
    <property type="term" value="P:lysosome organization"/>
    <property type="evidence" value="ECO:0007669"/>
    <property type="project" value="UniProtKB-ARBA"/>
</dbReference>
<comment type="pathway">
    <text evidence="3">Sphingolipid metabolism.</text>
</comment>
<dbReference type="SUPFAM" id="SSF51011">
    <property type="entry name" value="Glycosyl hydrolase domain"/>
    <property type="match status" value="2"/>
</dbReference>
<dbReference type="GO" id="GO:0010605">
    <property type="term" value="P:negative regulation of macromolecule metabolic process"/>
    <property type="evidence" value="ECO:0007669"/>
    <property type="project" value="UniProtKB-ARBA"/>
</dbReference>
<dbReference type="SUPFAM" id="SSF51445">
    <property type="entry name" value="(Trans)glycosidases"/>
    <property type="match status" value="2"/>
</dbReference>
<comment type="caution">
    <text evidence="16">The sequence shown here is derived from an EMBL/GenBank/DDBJ whole genome shotgun (WGS) entry which is preliminary data.</text>
</comment>
<dbReference type="GO" id="GO:0032006">
    <property type="term" value="P:regulation of TOR signaling"/>
    <property type="evidence" value="ECO:0007669"/>
    <property type="project" value="UniProtKB-ARBA"/>
</dbReference>
<dbReference type="GO" id="GO:0006680">
    <property type="term" value="P:glucosylceramide catabolic process"/>
    <property type="evidence" value="ECO:0007669"/>
    <property type="project" value="TreeGrafter"/>
</dbReference>
<evidence type="ECO:0000259" key="14">
    <source>
        <dbReference type="Pfam" id="PF02055"/>
    </source>
</evidence>
<dbReference type="Proteomes" id="UP000215335">
    <property type="component" value="Unassembled WGS sequence"/>
</dbReference>
<dbReference type="FunFam" id="3.20.20.80:FF:000030">
    <property type="entry name" value="Lysosomal acid glucosylceramidase"/>
    <property type="match status" value="2"/>
</dbReference>
<evidence type="ECO:0000256" key="3">
    <source>
        <dbReference type="ARBA" id="ARBA00004991"/>
    </source>
</evidence>
<dbReference type="EC" id="3.2.1.45" evidence="5 12"/>
<dbReference type="InterPro" id="IPR017853">
    <property type="entry name" value="GH"/>
</dbReference>
<reference evidence="16 17" key="1">
    <citation type="journal article" date="2017" name="Curr. Biol.">
        <title>The Evolution of Venom by Co-option of Single-Copy Genes.</title>
        <authorList>
            <person name="Martinson E.O."/>
            <person name="Mrinalini"/>
            <person name="Kelkar Y.D."/>
            <person name="Chang C.H."/>
            <person name="Werren J.H."/>
        </authorList>
    </citation>
    <scope>NUCLEOTIDE SEQUENCE [LARGE SCALE GENOMIC DNA]</scope>
    <source>
        <strain evidence="16 17">Alberta</strain>
        <tissue evidence="16">Whole body</tissue>
    </source>
</reference>
<dbReference type="GO" id="GO:0006066">
    <property type="term" value="P:alcohol metabolic process"/>
    <property type="evidence" value="ECO:0007669"/>
    <property type="project" value="UniProtKB-ARBA"/>
</dbReference>
<protein>
    <recommendedName>
        <fullName evidence="5 12">Glucosylceramidase</fullName>
        <ecNumber evidence="5 12">3.2.1.45</ecNumber>
    </recommendedName>
</protein>
<dbReference type="GO" id="GO:0004348">
    <property type="term" value="F:glucosylceramidase activity"/>
    <property type="evidence" value="ECO:0007669"/>
    <property type="project" value="UniProtKB-EC"/>
</dbReference>
<dbReference type="GO" id="GO:0042391">
    <property type="term" value="P:regulation of membrane potential"/>
    <property type="evidence" value="ECO:0007669"/>
    <property type="project" value="UniProtKB-ARBA"/>
</dbReference>
<comment type="pathway">
    <text evidence="2">Lipid metabolism; sphingolipid metabolism.</text>
</comment>
<proteinExistence type="inferred from homology"/>
<dbReference type="Gene3D" id="3.20.20.80">
    <property type="entry name" value="Glycosidases"/>
    <property type="match status" value="2"/>
</dbReference>
<keyword evidence="6 13" id="KW-0732">Signal</keyword>
<dbReference type="PANTHER" id="PTHR11069">
    <property type="entry name" value="GLUCOSYLCERAMIDASE"/>
    <property type="match status" value="1"/>
</dbReference>
<evidence type="ECO:0000256" key="6">
    <source>
        <dbReference type="ARBA" id="ARBA00022729"/>
    </source>
</evidence>
<dbReference type="Pfam" id="PF02055">
    <property type="entry name" value="Glyco_hydro_30"/>
    <property type="match status" value="2"/>
</dbReference>
<gene>
    <name evidence="16" type="ORF">TSAR_001010</name>
</gene>
<keyword evidence="12" id="KW-0326">Glycosidase</keyword>
<dbReference type="InterPro" id="IPR001139">
    <property type="entry name" value="Glyco_hydro_30"/>
</dbReference>
<evidence type="ECO:0000313" key="17">
    <source>
        <dbReference type="Proteomes" id="UP000215335"/>
    </source>
</evidence>
<dbReference type="GO" id="GO:0016758">
    <property type="term" value="F:hexosyltransferase activity"/>
    <property type="evidence" value="ECO:0007669"/>
    <property type="project" value="UniProtKB-ARBA"/>
</dbReference>
<dbReference type="AlphaFoldDB" id="A0A232EVH8"/>
<feature type="signal peptide" evidence="13">
    <location>
        <begin position="1"/>
        <end position="18"/>
    </location>
</feature>
<dbReference type="GO" id="GO:0051246">
    <property type="term" value="P:regulation of protein metabolic process"/>
    <property type="evidence" value="ECO:0007669"/>
    <property type="project" value="UniProtKB-ARBA"/>
</dbReference>
<evidence type="ECO:0000256" key="12">
    <source>
        <dbReference type="RuleBase" id="RU361188"/>
    </source>
</evidence>
<sequence length="1006" mass="114626">MSKINWILVALYCATVIAQDCKPVNFGSDSIVCECNSTYCDNYPDPKPPSEAEFIWYVTSKSGQRLNRTDGKIDSRPKNGFTVRIDSNKLYQNMEGFGGAFTDSACINIKSLSQETQDNLMNSYFSTNGSNYNFGRVPIGGSDFSTRAYSYDSTNGDTELKDFSLTIEDTEYKIPLMQKARKINPSLRFLSAAWTAPPWMKSRKIFVGFSYLLEEYYQTYADYIVKFLETYKSYGLDMWAVSTGNEPFNALLLIFSKINNMFWSPGNACKWVINNLGPSIEQSKSNNTIILMLDDNRVALPWYMVDVKIWHSEALKYVKGIAVHWYTDAVIPASVLDLTHDLLPDKFILMTEACVGDRPWVYPKVNLGSWDRAEQIVDKIFENINHHVVGWVDWNLALDLQGGPNWVDNYVDAPIIVDAEKDVFYKQPLYYVMTHFSKFVPRNSVRVHSNSEDKNVIATAFKTEDYKVIVLLFNKSNKKKSISIVDEKVGSINVELTENSFTAILAVLCSAAAIAQDCKPVNFGSDSIVCECNSTYCDNYPDPKSPGKGEFIWYATSKSGQRLNRTDGKIDSETKNGYTVRIDSNKLYQNMEGFGGAFTDSACINIKSLSQETQDNLMNSYFSTNGSNYNFGRVPIGGSDFSTRAYSYDSTNGDTELKDFSLAKEDTEYKIPLMQKAREINPSLRFLSAAWTAPPWMKNVQSFNGFSYLREEYYQTFADYIVKFLEEYQKYGLEMWSVSTGNEPFTSLVIISRINSMFWSSDTVSKWVINNLGPSIEKSKSNNTIILMLDDQRLALPWYMVDVKVRHSEALKYVKGIGVHWYSDAVIPASVLDLTHNLLPDKFILMTEACIGDRPWDHPKVILGSWERAEKLVDKIFENINHYVVGWVDWNLALDIQGGPNWVDNYVDAPIIVDAKKDVFYKQPMYYVTTHFSKFVPRNSVRVHSDSKDTNVITTAFKTKDNRIIVLLFNKSNQNKSISIIDDKYGNINVELPEHSVHTIIYKYDV</sequence>
<dbReference type="InterPro" id="IPR033452">
    <property type="entry name" value="GH30_C"/>
</dbReference>
<keyword evidence="17" id="KW-1185">Reference proteome</keyword>
<dbReference type="GO" id="GO:0016241">
    <property type="term" value="P:regulation of macroautophagy"/>
    <property type="evidence" value="ECO:0007669"/>
    <property type="project" value="UniProtKB-ARBA"/>
</dbReference>
<feature type="chain" id="PRO_5012308282" description="Glucosylceramidase" evidence="13">
    <location>
        <begin position="19"/>
        <end position="1006"/>
    </location>
</feature>
<dbReference type="PANTHER" id="PTHR11069:SF23">
    <property type="entry name" value="LYSOSOMAL ACID GLUCOSYLCERAMIDASE"/>
    <property type="match status" value="1"/>
</dbReference>
<dbReference type="GO" id="GO:0006914">
    <property type="term" value="P:autophagy"/>
    <property type="evidence" value="ECO:0007669"/>
    <property type="project" value="UniProtKB-ARBA"/>
</dbReference>
<evidence type="ECO:0000256" key="5">
    <source>
        <dbReference type="ARBA" id="ARBA00012658"/>
    </source>
</evidence>
<evidence type="ECO:0000256" key="2">
    <source>
        <dbReference type="ARBA" id="ARBA00004760"/>
    </source>
</evidence>
<keyword evidence="9 12" id="KW-0443">Lipid metabolism</keyword>
<feature type="domain" description="Glycosyl hydrolase family 30 beta sandwich" evidence="15">
    <location>
        <begin position="443"/>
        <end position="502"/>
    </location>
</feature>
<evidence type="ECO:0000256" key="9">
    <source>
        <dbReference type="ARBA" id="ARBA00023098"/>
    </source>
</evidence>
<evidence type="ECO:0000256" key="1">
    <source>
        <dbReference type="ARBA" id="ARBA00001013"/>
    </source>
</evidence>
<dbReference type="InterPro" id="IPR033453">
    <property type="entry name" value="Glyco_hydro_30_TIM-barrel"/>
</dbReference>